<keyword evidence="3 5" id="KW-0472">Membrane</keyword>
<dbReference type="InterPro" id="IPR003494">
    <property type="entry name" value="SHS2_FtsA"/>
</dbReference>
<dbReference type="InterPro" id="IPR043129">
    <property type="entry name" value="ATPase_NBD"/>
</dbReference>
<dbReference type="HAMAP" id="MF_02033">
    <property type="entry name" value="FtsA"/>
    <property type="match status" value="1"/>
</dbReference>
<dbReference type="AlphaFoldDB" id="A0A1T4P0D0"/>
<accession>A0A1T4P0D0</accession>
<evidence type="ECO:0000256" key="1">
    <source>
        <dbReference type="ARBA" id="ARBA00022475"/>
    </source>
</evidence>
<evidence type="ECO:0000259" key="7">
    <source>
        <dbReference type="SMART" id="SM00842"/>
    </source>
</evidence>
<evidence type="ECO:0000313" key="9">
    <source>
        <dbReference type="Proteomes" id="UP000191153"/>
    </source>
</evidence>
<feature type="domain" description="SHS2" evidence="7">
    <location>
        <begin position="7"/>
        <end position="194"/>
    </location>
</feature>
<comment type="similarity">
    <text evidence="5 6">Belongs to the FtsA/MreB family.</text>
</comment>
<comment type="function">
    <text evidence="5 6">Cell division protein that is involved in the assembly of the Z ring. May serve as a membrane anchor for the Z ring.</text>
</comment>
<keyword evidence="2 5" id="KW-0132">Cell division</keyword>
<organism evidence="8 9">
    <name type="scientific">Cetobacterium ceti</name>
    <dbReference type="NCBI Taxonomy" id="180163"/>
    <lineage>
        <taxon>Bacteria</taxon>
        <taxon>Fusobacteriati</taxon>
        <taxon>Fusobacteriota</taxon>
        <taxon>Fusobacteriia</taxon>
        <taxon>Fusobacteriales</taxon>
        <taxon>Fusobacteriaceae</taxon>
        <taxon>Cetobacterium</taxon>
    </lineage>
</organism>
<dbReference type="GO" id="GO:0032153">
    <property type="term" value="C:cell division site"/>
    <property type="evidence" value="ECO:0007669"/>
    <property type="project" value="UniProtKB-UniRule"/>
</dbReference>
<evidence type="ECO:0000313" key="8">
    <source>
        <dbReference type="EMBL" id="SJZ84955.1"/>
    </source>
</evidence>
<dbReference type="SUPFAM" id="SSF53067">
    <property type="entry name" value="Actin-like ATPase domain"/>
    <property type="match status" value="2"/>
</dbReference>
<dbReference type="CDD" id="cd24048">
    <property type="entry name" value="ASKHA_NBD_FtsA"/>
    <property type="match status" value="1"/>
</dbReference>
<dbReference type="Proteomes" id="UP000191153">
    <property type="component" value="Unassembled WGS sequence"/>
</dbReference>
<evidence type="ECO:0000256" key="5">
    <source>
        <dbReference type="HAMAP-Rule" id="MF_02033"/>
    </source>
</evidence>
<dbReference type="Gene3D" id="3.30.420.40">
    <property type="match status" value="2"/>
</dbReference>
<keyword evidence="4 5" id="KW-0131">Cell cycle</keyword>
<dbReference type="OrthoDB" id="9768127at2"/>
<dbReference type="SMART" id="SM00842">
    <property type="entry name" value="FtsA"/>
    <property type="match status" value="1"/>
</dbReference>
<name>A0A1T4P0D0_9FUSO</name>
<dbReference type="Pfam" id="PF02491">
    <property type="entry name" value="SHS2_FTSA"/>
    <property type="match status" value="1"/>
</dbReference>
<evidence type="ECO:0000256" key="2">
    <source>
        <dbReference type="ARBA" id="ARBA00022618"/>
    </source>
</evidence>
<keyword evidence="1 5" id="KW-1003">Cell membrane</keyword>
<evidence type="ECO:0000256" key="6">
    <source>
        <dbReference type="PIRNR" id="PIRNR003101"/>
    </source>
</evidence>
<reference evidence="8 9" key="1">
    <citation type="submission" date="2017-02" db="EMBL/GenBank/DDBJ databases">
        <authorList>
            <person name="Peterson S.W."/>
        </authorList>
    </citation>
    <scope>NUCLEOTIDE SEQUENCE [LARGE SCALE GENOMIC DNA]</scope>
    <source>
        <strain evidence="8 9">ATCC 700028</strain>
    </source>
</reference>
<dbReference type="PANTHER" id="PTHR32432">
    <property type="entry name" value="CELL DIVISION PROTEIN FTSA-RELATED"/>
    <property type="match status" value="1"/>
</dbReference>
<dbReference type="InterPro" id="IPR020823">
    <property type="entry name" value="Cell_div_FtsA"/>
</dbReference>
<sequence length="435" mass="48561">MKNRIIKLAMDIGNSKIRFLLGELSGEGNKLEVLEYKEIPSRGIKKSVIDNPELLSEIIRDGVMELRAKTGIDIDRVSLGVTGQSISSRTEHIQITFEEKEIEERDLEEIFRLAQNSLVQRGEVVIDKEIYNIRVNNSGIVKNPVGIFGKELQGDVHLVVMEEKDLSAFVEVVNRAGLEVENVGLNAAAAAKAILEPEDRHMGVALIDIGEGSTDIIIFKNDKMIYSKSLPLGGMHYVNDLSYLFQISKGEAGDILEKLRKKEISQDGYVLVGDTKKVSAEDIKNIIDARTGDLINFISKTIEDSGFNGYLGKGLILTGGAIVIENLYDRVSKTMGYAVKKVYPISLKGLENTEPGMSVVIGLFLDKMEREYENLKTFSEEEEIIEETEVEELTFNDPLTDLEIEEPKKKNKKPKKEKTGTGAFEAIKKWISNFV</sequence>
<evidence type="ECO:0000256" key="4">
    <source>
        <dbReference type="ARBA" id="ARBA00023306"/>
    </source>
</evidence>
<dbReference type="Pfam" id="PF14450">
    <property type="entry name" value="FtsA"/>
    <property type="match status" value="1"/>
</dbReference>
<comment type="subunit">
    <text evidence="5">Self-interacts. Interacts with FtsZ.</text>
</comment>
<keyword evidence="9" id="KW-1185">Reference proteome</keyword>
<proteinExistence type="inferred from homology"/>
<comment type="subcellular location">
    <subcellularLocation>
        <location evidence="5">Cell membrane</location>
        <topology evidence="5">Peripheral membrane protein</topology>
        <orientation evidence="5">Cytoplasmic side</orientation>
    </subcellularLocation>
    <text evidence="5">Localizes to the Z ring in an FtsZ-dependent manner. Targeted to the membrane through a conserved C-terminal amphipathic helix.</text>
</comment>
<dbReference type="NCBIfam" id="TIGR01174">
    <property type="entry name" value="ftsA"/>
    <property type="match status" value="1"/>
</dbReference>
<gene>
    <name evidence="5" type="primary">ftsA</name>
    <name evidence="8" type="ORF">SAMN02745174_01746</name>
</gene>
<dbReference type="PIRSF" id="PIRSF003101">
    <property type="entry name" value="FtsA"/>
    <property type="match status" value="1"/>
</dbReference>
<protein>
    <recommendedName>
        <fullName evidence="5 6">Cell division protein FtsA</fullName>
    </recommendedName>
</protein>
<dbReference type="EMBL" id="FUWX01000012">
    <property type="protein sequence ID" value="SJZ84955.1"/>
    <property type="molecule type" value="Genomic_DNA"/>
</dbReference>
<dbReference type="InterPro" id="IPR050696">
    <property type="entry name" value="FtsA/MreB"/>
</dbReference>
<dbReference type="GO" id="GO:0043093">
    <property type="term" value="P:FtsZ-dependent cytokinesis"/>
    <property type="evidence" value="ECO:0007669"/>
    <property type="project" value="UniProtKB-UniRule"/>
</dbReference>
<dbReference type="RefSeq" id="WP_078694209.1">
    <property type="nucleotide sequence ID" value="NZ_FUWX01000012.1"/>
</dbReference>
<dbReference type="GO" id="GO:0009898">
    <property type="term" value="C:cytoplasmic side of plasma membrane"/>
    <property type="evidence" value="ECO:0007669"/>
    <property type="project" value="UniProtKB-UniRule"/>
</dbReference>
<dbReference type="PANTHER" id="PTHR32432:SF4">
    <property type="entry name" value="CELL DIVISION PROTEIN FTSA"/>
    <property type="match status" value="1"/>
</dbReference>
<dbReference type="STRING" id="180163.SAMN02745174_01746"/>
<evidence type="ECO:0000256" key="3">
    <source>
        <dbReference type="ARBA" id="ARBA00023136"/>
    </source>
</evidence>